<dbReference type="EMBL" id="CAJJDM010000320">
    <property type="protein sequence ID" value="CAD8119349.1"/>
    <property type="molecule type" value="Genomic_DNA"/>
</dbReference>
<evidence type="ECO:0000313" key="3">
    <source>
        <dbReference type="Proteomes" id="UP000688137"/>
    </source>
</evidence>
<sequence length="48" mass="5814">MVGDWNQLMELLIKIKGTFNIYVNHTDDLIITDSLDNKKIKFWRKYIQ</sequence>
<dbReference type="Proteomes" id="UP000688137">
    <property type="component" value="Unassembled WGS sequence"/>
</dbReference>
<evidence type="ECO:0000313" key="2">
    <source>
        <dbReference type="EMBL" id="CAD8119349.1"/>
    </source>
</evidence>
<gene>
    <name evidence="1" type="ORF">PPRIM_AZ9-3.1.T3110001</name>
    <name evidence="2" type="ORF">PPRIM_AZ9-3.1.T3110003</name>
</gene>
<evidence type="ECO:0000313" key="1">
    <source>
        <dbReference type="EMBL" id="CAD8119347.1"/>
    </source>
</evidence>
<dbReference type="AlphaFoldDB" id="A0A8S1QX30"/>
<reference evidence="1" key="1">
    <citation type="submission" date="2021-01" db="EMBL/GenBank/DDBJ databases">
        <authorList>
            <consortium name="Genoscope - CEA"/>
            <person name="William W."/>
        </authorList>
    </citation>
    <scope>NUCLEOTIDE SEQUENCE</scope>
</reference>
<name>A0A8S1QX30_PARPR</name>
<dbReference type="EMBL" id="CAJJDM010000320">
    <property type="protein sequence ID" value="CAD8119347.1"/>
    <property type="molecule type" value="Genomic_DNA"/>
</dbReference>
<protein>
    <submittedName>
        <fullName evidence="1">Uncharacterized protein</fullName>
    </submittedName>
</protein>
<keyword evidence="3" id="KW-1185">Reference proteome</keyword>
<proteinExistence type="predicted"/>
<comment type="caution">
    <text evidence="1">The sequence shown here is derived from an EMBL/GenBank/DDBJ whole genome shotgun (WGS) entry which is preliminary data.</text>
</comment>
<accession>A0A8S1QX30</accession>
<organism evidence="1 3">
    <name type="scientific">Paramecium primaurelia</name>
    <dbReference type="NCBI Taxonomy" id="5886"/>
    <lineage>
        <taxon>Eukaryota</taxon>
        <taxon>Sar</taxon>
        <taxon>Alveolata</taxon>
        <taxon>Ciliophora</taxon>
        <taxon>Intramacronucleata</taxon>
        <taxon>Oligohymenophorea</taxon>
        <taxon>Peniculida</taxon>
        <taxon>Parameciidae</taxon>
        <taxon>Paramecium</taxon>
    </lineage>
</organism>